<accession>A0AAD9UAZ3</accession>
<evidence type="ECO:0000256" key="11">
    <source>
        <dbReference type="ARBA" id="ARBA00022989"/>
    </source>
</evidence>
<evidence type="ECO:0000256" key="9">
    <source>
        <dbReference type="ARBA" id="ARBA00022777"/>
    </source>
</evidence>
<comment type="caution">
    <text evidence="19">Lacks conserved residue(s) required for the propagation of feature annotation.</text>
</comment>
<keyword evidence="10 18" id="KW-0067">ATP-binding</keyword>
<keyword evidence="2" id="KW-1003">Cell membrane</keyword>
<feature type="signal peptide" evidence="22">
    <location>
        <begin position="1"/>
        <end position="25"/>
    </location>
</feature>
<evidence type="ECO:0000259" key="25">
    <source>
        <dbReference type="PROSITE" id="PS50927"/>
    </source>
</evidence>
<dbReference type="Gene3D" id="3.30.200.20">
    <property type="entry name" value="Phosphorylase Kinase, domain 1"/>
    <property type="match status" value="1"/>
</dbReference>
<dbReference type="SMART" id="SM00220">
    <property type="entry name" value="S_TKc"/>
    <property type="match status" value="1"/>
</dbReference>
<evidence type="ECO:0000259" key="26">
    <source>
        <dbReference type="PROSITE" id="PS50948"/>
    </source>
</evidence>
<dbReference type="CDD" id="cd14066">
    <property type="entry name" value="STKc_IRAK"/>
    <property type="match status" value="1"/>
</dbReference>
<keyword evidence="3 18" id="KW-0723">Serine/threonine-protein kinase</keyword>
<dbReference type="Pfam" id="PF00954">
    <property type="entry name" value="S_locus_glycop"/>
    <property type="match status" value="1"/>
</dbReference>
<evidence type="ECO:0000256" key="5">
    <source>
        <dbReference type="ARBA" id="ARBA00022692"/>
    </source>
</evidence>
<dbReference type="InterPro" id="IPR000742">
    <property type="entry name" value="EGF"/>
</dbReference>
<dbReference type="CDD" id="cd00028">
    <property type="entry name" value="B_lectin"/>
    <property type="match status" value="1"/>
</dbReference>
<evidence type="ECO:0000256" key="17">
    <source>
        <dbReference type="ARBA" id="ARBA00048679"/>
    </source>
</evidence>
<proteinExistence type="inferred from homology"/>
<dbReference type="PIRSF" id="PIRSF000641">
    <property type="entry name" value="SRK"/>
    <property type="match status" value="1"/>
</dbReference>
<dbReference type="SMART" id="SM00473">
    <property type="entry name" value="PAN_AP"/>
    <property type="match status" value="1"/>
</dbReference>
<keyword evidence="12 21" id="KW-0472">Membrane</keyword>
<keyword evidence="11 21" id="KW-1133">Transmembrane helix</keyword>
<evidence type="ECO:0000256" key="16">
    <source>
        <dbReference type="ARBA" id="ARBA00047899"/>
    </source>
</evidence>
<feature type="domain" description="Protein kinase" evidence="23">
    <location>
        <begin position="536"/>
        <end position="850"/>
    </location>
</feature>
<dbReference type="GO" id="GO:0048544">
    <property type="term" value="P:recognition of pollen"/>
    <property type="evidence" value="ECO:0007669"/>
    <property type="project" value="InterPro"/>
</dbReference>
<dbReference type="CDD" id="cd01098">
    <property type="entry name" value="PAN_AP_plant"/>
    <property type="match status" value="1"/>
</dbReference>
<protein>
    <recommendedName>
        <fullName evidence="18">Receptor-like serine/threonine-protein kinase</fullName>
        <ecNumber evidence="18">2.7.11.1</ecNumber>
    </recommendedName>
</protein>
<dbReference type="GO" id="GO:0005886">
    <property type="term" value="C:plasma membrane"/>
    <property type="evidence" value="ECO:0007669"/>
    <property type="project" value="UniProtKB-SubCell"/>
</dbReference>
<keyword evidence="5 21" id="KW-0812">Transmembrane</keyword>
<comment type="caution">
    <text evidence="27">The sequence shown here is derived from an EMBL/GenBank/DDBJ whole genome shotgun (WGS) entry which is preliminary data.</text>
</comment>
<keyword evidence="13" id="KW-1015">Disulfide bond</keyword>
<evidence type="ECO:0000259" key="23">
    <source>
        <dbReference type="PROSITE" id="PS50011"/>
    </source>
</evidence>
<name>A0AAD9UAZ3_9ROSI</name>
<keyword evidence="8 18" id="KW-0547">Nucleotide-binding</keyword>
<sequence>MVRSVSLACVFLLLLSCYLLPFCFARDIISTSDGFLSEGETIISAEKIFELGFLTRGKGSDNRYVGIWYYRSDPKIIVWVANRDNPLTDEAKGAFGIAEEGNLLISGEGVKPIWKTKLQGWDPFKGMIKLLDSGNLVLIKEDEESNSARVIWESFKNPTDTFLPGMFMDEKLKLVSWASPDDPGQGKFTFQKEDKQYIIRKEKSTYYWKSGVSGDFISDDILPTVSSLLSNTNGSAFNLTTLIQNSTRTASSNYSKTNMTIMRLVMNSDGNVQYFTRRGSAPWNSTWWEPQDPCNVFNVCGNSASCDSKNKSMCECLPGFEAISPGVFSEGCRRSLPICGKKVEKIQSFTSLKVIKVRKADVIFEANSSKECQEECLKSCDCQAYSFMPVNSQLRDVTIDKPCWIWSDDLDNIQYDDTDGGPQIHLRTLVNKEDNQTKQDERLDESNKQFKQWPLAFAVTAAIVIALAFTVFYIYTRKATVNKKEERGSNLPLHFYDGQRHVKELIDSGRLNDEDKKAIDLPFFDFESILAATDSFSEANKLGKGGFGPVYKGNFPGGQEIAVKRLSRVSGQGMEEFKNEVVLIARLQHRNLVRLLGYCIEGEEKILLYEFMLNKSLDSFIFDPNLGELLDWDMRFDIILGIARGLLYLHQDSRLRIIHRDLKTSNILLDGEMNPKISDFGLARIFEGKQTKGATNRVVGTYGYMSPEYALDGFFSVKSDVFSFGVVILEIISGKKNTGFYNSQEALSLLSHVSSHSLYSLTIWPILAYYQFQFQTFQAWRLWQEDKALDMMDQQLRAGFKTKTDEVLKCINVGFLCVQEDPDDRPTMSDVVILLSSATATLPIPKRPAFVDIVVKRGLNSMASSSSSKTETTNEMTVTLQGR</sequence>
<dbReference type="FunFam" id="1.10.510.10:FF:000060">
    <property type="entry name" value="G-type lectin S-receptor-like serine/threonine-protein kinase"/>
    <property type="match status" value="1"/>
</dbReference>
<dbReference type="PROSITE" id="PS50927">
    <property type="entry name" value="BULB_LECTIN"/>
    <property type="match status" value="1"/>
</dbReference>
<dbReference type="PANTHER" id="PTHR27002:SF1111">
    <property type="entry name" value="NON-SPECIFIC SERINE_THREONINE PROTEIN KINASE"/>
    <property type="match status" value="1"/>
</dbReference>
<evidence type="ECO:0000256" key="20">
    <source>
        <dbReference type="SAM" id="MobiDB-lite"/>
    </source>
</evidence>
<gene>
    <name evidence="27" type="ORF">Ddye_018367</name>
</gene>
<keyword evidence="14" id="KW-0675">Receptor</keyword>
<feature type="compositionally biased region" description="Low complexity" evidence="20">
    <location>
        <begin position="863"/>
        <end position="877"/>
    </location>
</feature>
<dbReference type="Proteomes" id="UP001280121">
    <property type="component" value="Unassembled WGS sequence"/>
</dbReference>
<dbReference type="CDD" id="cd00054">
    <property type="entry name" value="EGF_CA"/>
    <property type="match status" value="1"/>
</dbReference>
<dbReference type="Pfam" id="PF01453">
    <property type="entry name" value="B_lectin"/>
    <property type="match status" value="1"/>
</dbReference>
<feature type="chain" id="PRO_5042034687" description="Receptor-like serine/threonine-protein kinase" evidence="22">
    <location>
        <begin position="26"/>
        <end position="883"/>
    </location>
</feature>
<dbReference type="InterPro" id="IPR011009">
    <property type="entry name" value="Kinase-like_dom_sf"/>
</dbReference>
<dbReference type="GO" id="GO:0004674">
    <property type="term" value="F:protein serine/threonine kinase activity"/>
    <property type="evidence" value="ECO:0007669"/>
    <property type="project" value="UniProtKB-KW"/>
</dbReference>
<evidence type="ECO:0000256" key="22">
    <source>
        <dbReference type="SAM" id="SignalP"/>
    </source>
</evidence>
<dbReference type="PROSITE" id="PS51257">
    <property type="entry name" value="PROKAR_LIPOPROTEIN"/>
    <property type="match status" value="1"/>
</dbReference>
<dbReference type="SMART" id="SM00108">
    <property type="entry name" value="B_lectin"/>
    <property type="match status" value="1"/>
</dbReference>
<feature type="domain" description="EGF-like" evidence="24">
    <location>
        <begin position="290"/>
        <end position="326"/>
    </location>
</feature>
<evidence type="ECO:0000259" key="24">
    <source>
        <dbReference type="PROSITE" id="PS50026"/>
    </source>
</evidence>
<comment type="catalytic activity">
    <reaction evidence="16 18">
        <text>L-threonyl-[protein] + ATP = O-phospho-L-threonyl-[protein] + ADP + H(+)</text>
        <dbReference type="Rhea" id="RHEA:46608"/>
        <dbReference type="Rhea" id="RHEA-COMP:11060"/>
        <dbReference type="Rhea" id="RHEA-COMP:11605"/>
        <dbReference type="ChEBI" id="CHEBI:15378"/>
        <dbReference type="ChEBI" id="CHEBI:30013"/>
        <dbReference type="ChEBI" id="CHEBI:30616"/>
        <dbReference type="ChEBI" id="CHEBI:61977"/>
        <dbReference type="ChEBI" id="CHEBI:456216"/>
        <dbReference type="EC" id="2.7.11.1"/>
    </reaction>
</comment>
<keyword evidence="15" id="KW-0325">Glycoprotein</keyword>
<evidence type="ECO:0000256" key="12">
    <source>
        <dbReference type="ARBA" id="ARBA00023136"/>
    </source>
</evidence>
<dbReference type="Pfam" id="PF08276">
    <property type="entry name" value="PAN_2"/>
    <property type="match status" value="1"/>
</dbReference>
<evidence type="ECO:0000256" key="7">
    <source>
        <dbReference type="ARBA" id="ARBA00022734"/>
    </source>
</evidence>
<keyword evidence="9 18" id="KW-0418">Kinase</keyword>
<dbReference type="GO" id="GO:0005524">
    <property type="term" value="F:ATP binding"/>
    <property type="evidence" value="ECO:0007669"/>
    <property type="project" value="UniProtKB-KW"/>
</dbReference>
<dbReference type="PROSITE" id="PS00108">
    <property type="entry name" value="PROTEIN_KINASE_ST"/>
    <property type="match status" value="1"/>
</dbReference>
<evidence type="ECO:0000256" key="10">
    <source>
        <dbReference type="ARBA" id="ARBA00022840"/>
    </source>
</evidence>
<dbReference type="InterPro" id="IPR001245">
    <property type="entry name" value="Ser-Thr/Tyr_kinase_cat_dom"/>
</dbReference>
<dbReference type="InterPro" id="IPR000719">
    <property type="entry name" value="Prot_kinase_dom"/>
</dbReference>
<feature type="region of interest" description="Disordered" evidence="20">
    <location>
        <begin position="863"/>
        <end position="883"/>
    </location>
</feature>
<dbReference type="InterPro" id="IPR001480">
    <property type="entry name" value="Bulb-type_lectin_dom"/>
</dbReference>
<evidence type="ECO:0000256" key="4">
    <source>
        <dbReference type="ARBA" id="ARBA00022679"/>
    </source>
</evidence>
<feature type="domain" description="Bulb-type lectin" evidence="25">
    <location>
        <begin position="27"/>
        <end position="151"/>
    </location>
</feature>
<dbReference type="PANTHER" id="PTHR27002">
    <property type="entry name" value="RECEPTOR-LIKE SERINE/THREONINE-PROTEIN KINASE SD1-8"/>
    <property type="match status" value="1"/>
</dbReference>
<evidence type="ECO:0000256" key="13">
    <source>
        <dbReference type="ARBA" id="ARBA00023157"/>
    </source>
</evidence>
<evidence type="ECO:0000256" key="1">
    <source>
        <dbReference type="ARBA" id="ARBA00004251"/>
    </source>
</evidence>
<dbReference type="InterPro" id="IPR036426">
    <property type="entry name" value="Bulb-type_lectin_dom_sf"/>
</dbReference>
<keyword evidence="19" id="KW-0245">EGF-like domain</keyword>
<dbReference type="AlphaFoldDB" id="A0AAD9UAZ3"/>
<evidence type="ECO:0000256" key="15">
    <source>
        <dbReference type="ARBA" id="ARBA00023180"/>
    </source>
</evidence>
<organism evidence="27 28">
    <name type="scientific">Dipteronia dyeriana</name>
    <dbReference type="NCBI Taxonomy" id="168575"/>
    <lineage>
        <taxon>Eukaryota</taxon>
        <taxon>Viridiplantae</taxon>
        <taxon>Streptophyta</taxon>
        <taxon>Embryophyta</taxon>
        <taxon>Tracheophyta</taxon>
        <taxon>Spermatophyta</taxon>
        <taxon>Magnoliopsida</taxon>
        <taxon>eudicotyledons</taxon>
        <taxon>Gunneridae</taxon>
        <taxon>Pentapetalae</taxon>
        <taxon>rosids</taxon>
        <taxon>malvids</taxon>
        <taxon>Sapindales</taxon>
        <taxon>Sapindaceae</taxon>
        <taxon>Hippocastanoideae</taxon>
        <taxon>Acereae</taxon>
        <taxon>Dipteronia</taxon>
    </lineage>
</organism>
<feature type="domain" description="Apple" evidence="26">
    <location>
        <begin position="339"/>
        <end position="429"/>
    </location>
</feature>
<keyword evidence="4 18" id="KW-0808">Transferase</keyword>
<dbReference type="Gene3D" id="1.10.510.10">
    <property type="entry name" value="Transferase(Phosphotransferase) domain 1"/>
    <property type="match status" value="1"/>
</dbReference>
<comment type="catalytic activity">
    <reaction evidence="17 18">
        <text>L-seryl-[protein] + ATP = O-phospho-L-seryl-[protein] + ADP + H(+)</text>
        <dbReference type="Rhea" id="RHEA:17989"/>
        <dbReference type="Rhea" id="RHEA-COMP:9863"/>
        <dbReference type="Rhea" id="RHEA-COMP:11604"/>
        <dbReference type="ChEBI" id="CHEBI:15378"/>
        <dbReference type="ChEBI" id="CHEBI:29999"/>
        <dbReference type="ChEBI" id="CHEBI:30616"/>
        <dbReference type="ChEBI" id="CHEBI:83421"/>
        <dbReference type="ChEBI" id="CHEBI:456216"/>
        <dbReference type="EC" id="2.7.11.1"/>
    </reaction>
</comment>
<dbReference type="SUPFAM" id="SSF51110">
    <property type="entry name" value="alpha-D-mannose-specific plant lectins"/>
    <property type="match status" value="1"/>
</dbReference>
<evidence type="ECO:0000256" key="21">
    <source>
        <dbReference type="SAM" id="Phobius"/>
    </source>
</evidence>
<dbReference type="GO" id="GO:0030246">
    <property type="term" value="F:carbohydrate binding"/>
    <property type="evidence" value="ECO:0007669"/>
    <property type="project" value="UniProtKB-KW"/>
</dbReference>
<dbReference type="EMBL" id="JANJYI010000005">
    <property type="protein sequence ID" value="KAK2650878.1"/>
    <property type="molecule type" value="Genomic_DNA"/>
</dbReference>
<dbReference type="InterPro" id="IPR024171">
    <property type="entry name" value="SRK-like_kinase"/>
</dbReference>
<comment type="subcellular location">
    <subcellularLocation>
        <location evidence="1">Cell membrane</location>
        <topology evidence="1">Single-pass type I membrane protein</topology>
    </subcellularLocation>
</comment>
<evidence type="ECO:0000256" key="14">
    <source>
        <dbReference type="ARBA" id="ARBA00023170"/>
    </source>
</evidence>
<dbReference type="PROSITE" id="PS50011">
    <property type="entry name" value="PROTEIN_KINASE_DOM"/>
    <property type="match status" value="1"/>
</dbReference>
<keyword evidence="28" id="KW-1185">Reference proteome</keyword>
<dbReference type="PROSITE" id="PS50948">
    <property type="entry name" value="PAN"/>
    <property type="match status" value="1"/>
</dbReference>
<dbReference type="PROSITE" id="PS50026">
    <property type="entry name" value="EGF_3"/>
    <property type="match status" value="1"/>
</dbReference>
<dbReference type="InterPro" id="IPR008271">
    <property type="entry name" value="Ser/Thr_kinase_AS"/>
</dbReference>
<feature type="transmembrane region" description="Helical" evidence="21">
    <location>
        <begin position="453"/>
        <end position="475"/>
    </location>
</feature>
<dbReference type="Gene3D" id="2.90.10.10">
    <property type="entry name" value="Bulb-type lectin domain"/>
    <property type="match status" value="1"/>
</dbReference>
<reference evidence="27" key="1">
    <citation type="journal article" date="2023" name="Plant J.">
        <title>Genome sequences and population genomics provide insights into the demographic history, inbreeding, and mutation load of two 'living fossil' tree species of Dipteronia.</title>
        <authorList>
            <person name="Feng Y."/>
            <person name="Comes H.P."/>
            <person name="Chen J."/>
            <person name="Zhu S."/>
            <person name="Lu R."/>
            <person name="Zhang X."/>
            <person name="Li P."/>
            <person name="Qiu J."/>
            <person name="Olsen K.M."/>
            <person name="Qiu Y."/>
        </authorList>
    </citation>
    <scope>NUCLEOTIDE SEQUENCE</scope>
    <source>
        <strain evidence="27">KIB01</strain>
    </source>
</reference>
<dbReference type="SUPFAM" id="SSF56112">
    <property type="entry name" value="Protein kinase-like (PK-like)"/>
    <property type="match status" value="1"/>
</dbReference>
<comment type="similarity">
    <text evidence="18">Belongs to the protein kinase superfamily. Ser/Thr protein kinase family.</text>
</comment>
<evidence type="ECO:0000256" key="6">
    <source>
        <dbReference type="ARBA" id="ARBA00022729"/>
    </source>
</evidence>
<evidence type="ECO:0000256" key="18">
    <source>
        <dbReference type="PIRNR" id="PIRNR000641"/>
    </source>
</evidence>
<dbReference type="InterPro" id="IPR003609">
    <property type="entry name" value="Pan_app"/>
</dbReference>
<evidence type="ECO:0000256" key="3">
    <source>
        <dbReference type="ARBA" id="ARBA00022527"/>
    </source>
</evidence>
<evidence type="ECO:0000313" key="27">
    <source>
        <dbReference type="EMBL" id="KAK2650878.1"/>
    </source>
</evidence>
<evidence type="ECO:0000313" key="28">
    <source>
        <dbReference type="Proteomes" id="UP001280121"/>
    </source>
</evidence>
<evidence type="ECO:0000256" key="19">
    <source>
        <dbReference type="PROSITE-ProRule" id="PRU00076"/>
    </source>
</evidence>
<dbReference type="InterPro" id="IPR000858">
    <property type="entry name" value="S_locus_glycoprot_dom"/>
</dbReference>
<dbReference type="EC" id="2.7.11.1" evidence="18"/>
<dbReference type="Pfam" id="PF07714">
    <property type="entry name" value="PK_Tyr_Ser-Thr"/>
    <property type="match status" value="1"/>
</dbReference>
<keyword evidence="6 22" id="KW-0732">Signal</keyword>
<keyword evidence="7" id="KW-0430">Lectin</keyword>
<evidence type="ECO:0000256" key="2">
    <source>
        <dbReference type="ARBA" id="ARBA00022475"/>
    </source>
</evidence>
<dbReference type="FunFam" id="3.30.200.20:FF:000330">
    <property type="entry name" value="G-type lectin S-receptor-like serine/threonine-protein kinase At4g03230"/>
    <property type="match status" value="1"/>
</dbReference>
<evidence type="ECO:0000256" key="8">
    <source>
        <dbReference type="ARBA" id="ARBA00022741"/>
    </source>
</evidence>